<dbReference type="Proteomes" id="UP000271272">
    <property type="component" value="Unassembled WGS sequence"/>
</dbReference>
<evidence type="ECO:0000313" key="4">
    <source>
        <dbReference type="Proteomes" id="UP000271272"/>
    </source>
</evidence>
<evidence type="ECO:0000313" key="3">
    <source>
        <dbReference type="EMBL" id="RRD29320.1"/>
    </source>
</evidence>
<reference evidence="3 4" key="1">
    <citation type="submission" date="2018-11" db="EMBL/GenBank/DDBJ databases">
        <title>Genomes From Bacteria Associated with the Canine Oral Cavity: a Test Case for Automated Genome-Based Taxonomic Assignment.</title>
        <authorList>
            <person name="Coil D.A."/>
            <person name="Jospin G."/>
            <person name="Darling A.E."/>
            <person name="Wallis C."/>
            <person name="Davis I.J."/>
            <person name="Harris S."/>
            <person name="Eisen J.A."/>
            <person name="Holcombe L.J."/>
            <person name="O'Flynn C."/>
        </authorList>
    </citation>
    <scope>NUCLEOTIDE SEQUENCE [LARGE SCALE GENOMIC DNA]</scope>
    <source>
        <strain evidence="3 4">OH5050</strain>
    </source>
</reference>
<evidence type="ECO:0000256" key="2">
    <source>
        <dbReference type="SAM" id="SignalP"/>
    </source>
</evidence>
<evidence type="ECO:0008006" key="5">
    <source>
        <dbReference type="Google" id="ProtNLM"/>
    </source>
</evidence>
<dbReference type="RefSeq" id="WP_124933702.1">
    <property type="nucleotide sequence ID" value="NZ_JAGFOU010000018.1"/>
</dbReference>
<comment type="caution">
    <text evidence="3">The sequence shown here is derived from an EMBL/GenBank/DDBJ whole genome shotgun (WGS) entry which is preliminary data.</text>
</comment>
<protein>
    <recommendedName>
        <fullName evidence="5">Secreted protein</fullName>
    </recommendedName>
</protein>
<proteinExistence type="predicted"/>
<name>A0A3P1V743_9ACTO</name>
<keyword evidence="4" id="KW-1185">Reference proteome</keyword>
<dbReference type="OrthoDB" id="7949713at2"/>
<dbReference type="AlphaFoldDB" id="A0A3P1V743"/>
<evidence type="ECO:0000256" key="1">
    <source>
        <dbReference type="SAM" id="MobiDB-lite"/>
    </source>
</evidence>
<keyword evidence="2" id="KW-0732">Signal</keyword>
<organism evidence="3 4">
    <name type="scientific">Actinomyces bowdenii</name>
    <dbReference type="NCBI Taxonomy" id="131109"/>
    <lineage>
        <taxon>Bacteria</taxon>
        <taxon>Bacillati</taxon>
        <taxon>Actinomycetota</taxon>
        <taxon>Actinomycetes</taxon>
        <taxon>Actinomycetales</taxon>
        <taxon>Actinomycetaceae</taxon>
        <taxon>Actinomyces</taxon>
    </lineage>
</organism>
<accession>A0A3P1V743</accession>
<dbReference type="EMBL" id="RQZC01000008">
    <property type="protein sequence ID" value="RRD29320.1"/>
    <property type="molecule type" value="Genomic_DNA"/>
</dbReference>
<feature type="compositionally biased region" description="Polar residues" evidence="1">
    <location>
        <begin position="167"/>
        <end position="179"/>
    </location>
</feature>
<gene>
    <name evidence="3" type="ORF">EII10_06540</name>
</gene>
<feature type="signal peptide" evidence="2">
    <location>
        <begin position="1"/>
        <end position="35"/>
    </location>
</feature>
<feature type="region of interest" description="Disordered" evidence="1">
    <location>
        <begin position="160"/>
        <end position="179"/>
    </location>
</feature>
<sequence length="179" mass="18352">MTTIGGTSMMRRAAATRTAAAAGAICAAMVLSLLAGCAQSAAPASSSHSSTDAADLQQYTLSISRCMRGKGFDVPDPDSDGALAIPTTGDPEAIEKAYKECESSAGPLPGAEDVSEEEMQQFYVQVTECLRQEGYDVADPAPGEGLRLDETIPEEALSTCAEKVGSGSPSAPQTTRGGK</sequence>
<feature type="chain" id="PRO_5038421638" description="Secreted protein" evidence="2">
    <location>
        <begin position="36"/>
        <end position="179"/>
    </location>
</feature>